<dbReference type="RefSeq" id="WP_214536831.1">
    <property type="nucleotide sequence ID" value="NZ_JAHFVK010000002.1"/>
</dbReference>
<dbReference type="EMBL" id="JAHFVK010000002">
    <property type="protein sequence ID" value="MBT2135175.1"/>
    <property type="molecule type" value="Genomic_DNA"/>
</dbReference>
<comment type="similarity">
    <text evidence="2">Belongs to the EamA transporter family.</text>
</comment>
<evidence type="ECO:0000256" key="4">
    <source>
        <dbReference type="ARBA" id="ARBA00022989"/>
    </source>
</evidence>
<dbReference type="InterPro" id="IPR000620">
    <property type="entry name" value="EamA_dom"/>
</dbReference>
<evidence type="ECO:0000256" key="3">
    <source>
        <dbReference type="ARBA" id="ARBA00022692"/>
    </source>
</evidence>
<keyword evidence="9" id="KW-1185">Reference proteome</keyword>
<evidence type="ECO:0000313" key="8">
    <source>
        <dbReference type="EMBL" id="MBT2135175.1"/>
    </source>
</evidence>
<feature type="transmembrane region" description="Helical" evidence="6">
    <location>
        <begin position="45"/>
        <end position="64"/>
    </location>
</feature>
<feature type="transmembrane region" description="Helical" evidence="6">
    <location>
        <begin position="15"/>
        <end position="33"/>
    </location>
</feature>
<keyword evidence="4 6" id="KW-1133">Transmembrane helix</keyword>
<evidence type="ECO:0000259" key="7">
    <source>
        <dbReference type="Pfam" id="PF00892"/>
    </source>
</evidence>
<dbReference type="PANTHER" id="PTHR32322:SF2">
    <property type="entry name" value="EAMA DOMAIN-CONTAINING PROTEIN"/>
    <property type="match status" value="1"/>
</dbReference>
<comment type="subcellular location">
    <subcellularLocation>
        <location evidence="1">Membrane</location>
        <topology evidence="1">Multi-pass membrane protein</topology>
    </subcellularLocation>
</comment>
<dbReference type="Proteomes" id="UP000811255">
    <property type="component" value="Unassembled WGS sequence"/>
</dbReference>
<accession>A0ABS5W608</accession>
<dbReference type="SUPFAM" id="SSF103481">
    <property type="entry name" value="Multidrug resistance efflux transporter EmrE"/>
    <property type="match status" value="2"/>
</dbReference>
<dbReference type="PANTHER" id="PTHR32322">
    <property type="entry name" value="INNER MEMBRANE TRANSPORTER"/>
    <property type="match status" value="1"/>
</dbReference>
<gene>
    <name evidence="8" type="ORF">KK137_12630</name>
</gene>
<dbReference type="InterPro" id="IPR050638">
    <property type="entry name" value="AA-Vitamin_Transporters"/>
</dbReference>
<feature type="domain" description="EamA" evidence="7">
    <location>
        <begin position="19"/>
        <end position="147"/>
    </location>
</feature>
<feature type="transmembrane region" description="Helical" evidence="6">
    <location>
        <begin position="280"/>
        <end position="298"/>
    </location>
</feature>
<reference evidence="8 9" key="1">
    <citation type="submission" date="2021-05" db="EMBL/GenBank/DDBJ databases">
        <title>Croceibacterium sp. LX-88 genome sequence.</title>
        <authorList>
            <person name="Luo X."/>
        </authorList>
    </citation>
    <scope>NUCLEOTIDE SEQUENCE [LARGE SCALE GENOMIC DNA]</scope>
    <source>
        <strain evidence="8 9">LX-88</strain>
    </source>
</reference>
<dbReference type="InterPro" id="IPR037185">
    <property type="entry name" value="EmrE-like"/>
</dbReference>
<proteinExistence type="inferred from homology"/>
<evidence type="ECO:0000256" key="1">
    <source>
        <dbReference type="ARBA" id="ARBA00004141"/>
    </source>
</evidence>
<evidence type="ECO:0000256" key="5">
    <source>
        <dbReference type="ARBA" id="ARBA00023136"/>
    </source>
</evidence>
<feature type="transmembrane region" description="Helical" evidence="6">
    <location>
        <begin position="76"/>
        <end position="94"/>
    </location>
</feature>
<protein>
    <submittedName>
        <fullName evidence="8">EamA family transporter</fullName>
    </submittedName>
</protein>
<evidence type="ECO:0000256" key="2">
    <source>
        <dbReference type="ARBA" id="ARBA00007362"/>
    </source>
</evidence>
<keyword evidence="3 6" id="KW-0812">Transmembrane</keyword>
<name>A0ABS5W608_9SPHN</name>
<organism evidence="8 9">
    <name type="scientific">Croceibacterium selenioxidans</name>
    <dbReference type="NCBI Taxonomy" id="2838833"/>
    <lineage>
        <taxon>Bacteria</taxon>
        <taxon>Pseudomonadati</taxon>
        <taxon>Pseudomonadota</taxon>
        <taxon>Alphaproteobacteria</taxon>
        <taxon>Sphingomonadales</taxon>
        <taxon>Erythrobacteraceae</taxon>
        <taxon>Croceibacterium</taxon>
    </lineage>
</organism>
<dbReference type="Pfam" id="PF00892">
    <property type="entry name" value="EamA"/>
    <property type="match status" value="2"/>
</dbReference>
<sequence length="309" mass="32945">MTTAARKHALLRADIALPFLLVALIWGSTWFVIKDQLAAAPPSWSVTYRFAIAAAGMFALAAYTGSRFRMTTKGHLLALTIGLTQFCLNFNLVYRAEIHLTSGIVAVLFGLLMLPNALFGRIFLGQEITRRFLTGSLIGLGGIALLLIHEAREAPPTGRVALGIVLTAAAILSASTANILQASEKARRQPLLLLLAWAMLWGALIDAAFAWTVYGPPVFPQSARYWGGVAYLAIIGSVVTFPLYFRLIRDLGPGRAAYNGVLVPVIAMGISTVFEGYSWSALALAGGALAMAGMVVALRGRSAPMPGKT</sequence>
<evidence type="ECO:0000256" key="6">
    <source>
        <dbReference type="SAM" id="Phobius"/>
    </source>
</evidence>
<feature type="transmembrane region" description="Helical" evidence="6">
    <location>
        <begin position="225"/>
        <end position="244"/>
    </location>
</feature>
<evidence type="ECO:0000313" key="9">
    <source>
        <dbReference type="Proteomes" id="UP000811255"/>
    </source>
</evidence>
<feature type="transmembrane region" description="Helical" evidence="6">
    <location>
        <begin position="160"/>
        <end position="180"/>
    </location>
</feature>
<feature type="domain" description="EamA" evidence="7">
    <location>
        <begin position="163"/>
        <end position="297"/>
    </location>
</feature>
<keyword evidence="5 6" id="KW-0472">Membrane</keyword>
<feature type="transmembrane region" description="Helical" evidence="6">
    <location>
        <begin position="192"/>
        <end position="213"/>
    </location>
</feature>
<feature type="transmembrane region" description="Helical" evidence="6">
    <location>
        <begin position="100"/>
        <end position="119"/>
    </location>
</feature>
<feature type="transmembrane region" description="Helical" evidence="6">
    <location>
        <begin position="131"/>
        <end position="148"/>
    </location>
</feature>
<comment type="caution">
    <text evidence="8">The sequence shown here is derived from an EMBL/GenBank/DDBJ whole genome shotgun (WGS) entry which is preliminary data.</text>
</comment>
<feature type="transmembrane region" description="Helical" evidence="6">
    <location>
        <begin position="256"/>
        <end position="274"/>
    </location>
</feature>